<dbReference type="Proteomes" id="UP000492821">
    <property type="component" value="Unassembled WGS sequence"/>
</dbReference>
<name>A0A7E4ZVP7_PANRE</name>
<evidence type="ECO:0000313" key="2">
    <source>
        <dbReference type="WBParaSite" id="Pan_g20432.t1"/>
    </source>
</evidence>
<dbReference type="WBParaSite" id="Pan_g20432.t1">
    <property type="protein sequence ID" value="Pan_g20432.t1"/>
    <property type="gene ID" value="Pan_g20432"/>
</dbReference>
<accession>A0A7E4ZVP7</accession>
<organism evidence="1 2">
    <name type="scientific">Panagrellus redivivus</name>
    <name type="common">Microworm</name>
    <dbReference type="NCBI Taxonomy" id="6233"/>
    <lineage>
        <taxon>Eukaryota</taxon>
        <taxon>Metazoa</taxon>
        <taxon>Ecdysozoa</taxon>
        <taxon>Nematoda</taxon>
        <taxon>Chromadorea</taxon>
        <taxon>Rhabditida</taxon>
        <taxon>Tylenchina</taxon>
        <taxon>Panagrolaimomorpha</taxon>
        <taxon>Panagrolaimoidea</taxon>
        <taxon>Panagrolaimidae</taxon>
        <taxon>Panagrellus</taxon>
    </lineage>
</organism>
<reference evidence="1" key="1">
    <citation type="journal article" date="2013" name="Genetics">
        <title>The draft genome and transcriptome of Panagrellus redivivus are shaped by the harsh demands of a free-living lifestyle.</title>
        <authorList>
            <person name="Srinivasan J."/>
            <person name="Dillman A.R."/>
            <person name="Macchietto M.G."/>
            <person name="Heikkinen L."/>
            <person name="Lakso M."/>
            <person name="Fracchia K.M."/>
            <person name="Antoshechkin I."/>
            <person name="Mortazavi A."/>
            <person name="Wong G."/>
            <person name="Sternberg P.W."/>
        </authorList>
    </citation>
    <scope>NUCLEOTIDE SEQUENCE [LARGE SCALE GENOMIC DNA]</scope>
    <source>
        <strain evidence="1">MT8872</strain>
    </source>
</reference>
<proteinExistence type="predicted"/>
<keyword evidence="1" id="KW-1185">Reference proteome</keyword>
<evidence type="ECO:0000313" key="1">
    <source>
        <dbReference type="Proteomes" id="UP000492821"/>
    </source>
</evidence>
<reference evidence="2" key="2">
    <citation type="submission" date="2020-10" db="UniProtKB">
        <authorList>
            <consortium name="WormBaseParasite"/>
        </authorList>
    </citation>
    <scope>IDENTIFICATION</scope>
</reference>
<sequence length="150" mass="16484">MLHRSIAESHQRQQRPLSKTYQRLPSAYKLCYVSWLHSRTGSEYHATSSQAKSGPRGAGAVSGENVFDANLPTARIVTTTPVSVVALIMVAVEATKRHNNDESEPQSEVPNEAWPSLDCCWLLWTVAEKLESLTRMIVAPGVVAEGGRPQ</sequence>
<protein>
    <submittedName>
        <fullName evidence="2">Uncharacterized protein</fullName>
    </submittedName>
</protein>
<dbReference type="AlphaFoldDB" id="A0A7E4ZVP7"/>